<name>A0AAD7E844_9AGAR</name>
<keyword evidence="2" id="KW-1185">Reference proteome</keyword>
<gene>
    <name evidence="1" type="ORF">DFH08DRAFT_905173</name>
</gene>
<dbReference type="Proteomes" id="UP001218218">
    <property type="component" value="Unassembled WGS sequence"/>
</dbReference>
<evidence type="ECO:0000313" key="1">
    <source>
        <dbReference type="EMBL" id="KAJ7302542.1"/>
    </source>
</evidence>
<proteinExistence type="predicted"/>
<evidence type="ECO:0000313" key="2">
    <source>
        <dbReference type="Proteomes" id="UP001218218"/>
    </source>
</evidence>
<dbReference type="EMBL" id="JARIHO010000115">
    <property type="protein sequence ID" value="KAJ7302542.1"/>
    <property type="molecule type" value="Genomic_DNA"/>
</dbReference>
<comment type="caution">
    <text evidence="1">The sequence shown here is derived from an EMBL/GenBank/DDBJ whole genome shotgun (WGS) entry which is preliminary data.</text>
</comment>
<accession>A0AAD7E844</accession>
<organism evidence="1 2">
    <name type="scientific">Mycena albidolilacea</name>
    <dbReference type="NCBI Taxonomy" id="1033008"/>
    <lineage>
        <taxon>Eukaryota</taxon>
        <taxon>Fungi</taxon>
        <taxon>Dikarya</taxon>
        <taxon>Basidiomycota</taxon>
        <taxon>Agaricomycotina</taxon>
        <taxon>Agaricomycetes</taxon>
        <taxon>Agaricomycetidae</taxon>
        <taxon>Agaricales</taxon>
        <taxon>Marasmiineae</taxon>
        <taxon>Mycenaceae</taxon>
        <taxon>Mycena</taxon>
    </lineage>
</organism>
<dbReference type="AlphaFoldDB" id="A0AAD7E844"/>
<sequence>MAVYAPSTPPYPHPILAVMKRSALQWIRRKSMTPSYDSRSTSATGSPAAANSDKKAQWVLDTVTLALELAEQAVAIAQVVPFVAPAATLLRKIIDSYKELKSANEDYGVLVAYIADLTGDICATVLRMQEMNHSDQVGRLKQDLEKYSALIDRGSEFIKIYEEWGNLGRFAGRKQLSEEMDKLTRKLGSFGARFANNRLVDLYINQAANTQVLQEVSETV</sequence>
<protein>
    <submittedName>
        <fullName evidence="1">Uncharacterized protein</fullName>
    </submittedName>
</protein>
<reference evidence="1" key="1">
    <citation type="submission" date="2023-03" db="EMBL/GenBank/DDBJ databases">
        <title>Massive genome expansion in bonnet fungi (Mycena s.s.) driven by repeated elements and novel gene families across ecological guilds.</title>
        <authorList>
            <consortium name="Lawrence Berkeley National Laboratory"/>
            <person name="Harder C.B."/>
            <person name="Miyauchi S."/>
            <person name="Viragh M."/>
            <person name="Kuo A."/>
            <person name="Thoen E."/>
            <person name="Andreopoulos B."/>
            <person name="Lu D."/>
            <person name="Skrede I."/>
            <person name="Drula E."/>
            <person name="Henrissat B."/>
            <person name="Morin E."/>
            <person name="Kohler A."/>
            <person name="Barry K."/>
            <person name="LaButti K."/>
            <person name="Morin E."/>
            <person name="Salamov A."/>
            <person name="Lipzen A."/>
            <person name="Mereny Z."/>
            <person name="Hegedus B."/>
            <person name="Baldrian P."/>
            <person name="Stursova M."/>
            <person name="Weitz H."/>
            <person name="Taylor A."/>
            <person name="Grigoriev I.V."/>
            <person name="Nagy L.G."/>
            <person name="Martin F."/>
            <person name="Kauserud H."/>
        </authorList>
    </citation>
    <scope>NUCLEOTIDE SEQUENCE</scope>
    <source>
        <strain evidence="1">CBHHK002</strain>
    </source>
</reference>